<dbReference type="AlphaFoldDB" id="A0A9P9D2H5"/>
<keyword evidence="1" id="KW-0175">Coiled coil</keyword>
<dbReference type="OrthoDB" id="10449375at2759"/>
<evidence type="ECO:0000256" key="2">
    <source>
        <dbReference type="SAM" id="MobiDB-lite"/>
    </source>
</evidence>
<name>A0A9P9D2H5_9PLEO</name>
<sequence>MAQLRRGRIDQTKGLQQAVDRIITLMKEQEEVAEKRHSELRAELQEARVQNEHLKQELRECKEEIQGCREALQLGASNRPTYAAVAAETRDSIQADHQTPGMPDGSSGTLMSLPGFDLDMTEAYGVHMEDASIKRIRERIHQAFKSHGPTQDIGWVGIARRGGEPSESKGMPPHTRGREKSKNPHRLDHHTLQRRAHSRRTVARGESGQGK</sequence>
<dbReference type="EMBL" id="JAGMWT010000024">
    <property type="protein sequence ID" value="KAH7111292.1"/>
    <property type="molecule type" value="Genomic_DNA"/>
</dbReference>
<feature type="coiled-coil region" evidence="1">
    <location>
        <begin position="23"/>
        <end position="71"/>
    </location>
</feature>
<proteinExistence type="predicted"/>
<evidence type="ECO:0000313" key="3">
    <source>
        <dbReference type="EMBL" id="KAH7111292.1"/>
    </source>
</evidence>
<feature type="compositionally biased region" description="Basic and acidic residues" evidence="2">
    <location>
        <begin position="176"/>
        <end position="191"/>
    </location>
</feature>
<accession>A0A9P9D2H5</accession>
<comment type="caution">
    <text evidence="3">The sequence shown here is derived from an EMBL/GenBank/DDBJ whole genome shotgun (WGS) entry which is preliminary data.</text>
</comment>
<feature type="compositionally biased region" description="Basic residues" evidence="2">
    <location>
        <begin position="192"/>
        <end position="202"/>
    </location>
</feature>
<protein>
    <submittedName>
        <fullName evidence="3">Uncharacterized protein</fullName>
    </submittedName>
</protein>
<keyword evidence="4" id="KW-1185">Reference proteome</keyword>
<organism evidence="3 4">
    <name type="scientific">Dendryphion nanum</name>
    <dbReference type="NCBI Taxonomy" id="256645"/>
    <lineage>
        <taxon>Eukaryota</taxon>
        <taxon>Fungi</taxon>
        <taxon>Dikarya</taxon>
        <taxon>Ascomycota</taxon>
        <taxon>Pezizomycotina</taxon>
        <taxon>Dothideomycetes</taxon>
        <taxon>Pleosporomycetidae</taxon>
        <taxon>Pleosporales</taxon>
        <taxon>Torulaceae</taxon>
        <taxon>Dendryphion</taxon>
    </lineage>
</organism>
<reference evidence="3" key="1">
    <citation type="journal article" date="2021" name="Nat. Commun.">
        <title>Genetic determinants of endophytism in the Arabidopsis root mycobiome.</title>
        <authorList>
            <person name="Mesny F."/>
            <person name="Miyauchi S."/>
            <person name="Thiergart T."/>
            <person name="Pickel B."/>
            <person name="Atanasova L."/>
            <person name="Karlsson M."/>
            <person name="Huettel B."/>
            <person name="Barry K.W."/>
            <person name="Haridas S."/>
            <person name="Chen C."/>
            <person name="Bauer D."/>
            <person name="Andreopoulos W."/>
            <person name="Pangilinan J."/>
            <person name="LaButti K."/>
            <person name="Riley R."/>
            <person name="Lipzen A."/>
            <person name="Clum A."/>
            <person name="Drula E."/>
            <person name="Henrissat B."/>
            <person name="Kohler A."/>
            <person name="Grigoriev I.V."/>
            <person name="Martin F.M."/>
            <person name="Hacquard S."/>
        </authorList>
    </citation>
    <scope>NUCLEOTIDE SEQUENCE</scope>
    <source>
        <strain evidence="3">MPI-CAGE-CH-0243</strain>
    </source>
</reference>
<evidence type="ECO:0000313" key="4">
    <source>
        <dbReference type="Proteomes" id="UP000700596"/>
    </source>
</evidence>
<gene>
    <name evidence="3" type="ORF">B0J11DRAFT_194285</name>
</gene>
<feature type="region of interest" description="Disordered" evidence="2">
    <location>
        <begin position="151"/>
        <end position="211"/>
    </location>
</feature>
<evidence type="ECO:0000256" key="1">
    <source>
        <dbReference type="SAM" id="Coils"/>
    </source>
</evidence>
<dbReference type="Proteomes" id="UP000700596">
    <property type="component" value="Unassembled WGS sequence"/>
</dbReference>